<dbReference type="OrthoDB" id="21416at2759"/>
<dbReference type="InterPro" id="IPR036770">
    <property type="entry name" value="Ankyrin_rpt-contain_sf"/>
</dbReference>
<proteinExistence type="predicted"/>
<dbReference type="KEGG" id="bbel:109470091"/>
<evidence type="ECO:0000256" key="1">
    <source>
        <dbReference type="ARBA" id="ARBA00022737"/>
    </source>
</evidence>
<dbReference type="Gene3D" id="1.25.40.20">
    <property type="entry name" value="Ankyrin repeat-containing domain"/>
    <property type="match status" value="2"/>
</dbReference>
<evidence type="ECO:0000313" key="5">
    <source>
        <dbReference type="RefSeq" id="XP_019624429.1"/>
    </source>
</evidence>
<feature type="repeat" description="ANK" evidence="3">
    <location>
        <begin position="180"/>
        <end position="212"/>
    </location>
</feature>
<keyword evidence="1" id="KW-0677">Repeat</keyword>
<reference evidence="5" key="1">
    <citation type="submission" date="2025-08" db="UniProtKB">
        <authorList>
            <consortium name="RefSeq"/>
        </authorList>
    </citation>
    <scope>IDENTIFICATION</scope>
    <source>
        <tissue evidence="5">Gonad</tissue>
    </source>
</reference>
<sequence>MASAAMLDRLWQAVERGDGERVRDLCARGRLDVNGVHSPGDRDGLGCEDTLLCRAAELGHINIVKTLVSAGAKVDQPSVVGTPLSRAISRGQLATAKFLLQGLRADPNARDRCGHSPLYSAVALRWSAPYVRLLVDHGADVNGRCPSGSSPLHWAIVGKDRDTVEILIKHGADVESVGYSGFSVLHWAVRARNTAAVVMLLEAGASPNCQDMFGETPLHWSARQNKTDILLLLVESGANMQIRNKFEERPYNVALPGNMELIKVLMVKMARGQIGGSPRCLDTVARLPKLRLPRLNTSFNSKNFWVPPTSQHRYKTPTLFKTGREKSREGTSPSVFDRTLMF</sequence>
<dbReference type="RefSeq" id="XP_019624429.1">
    <property type="nucleotide sequence ID" value="XM_019768870.1"/>
</dbReference>
<dbReference type="PROSITE" id="PS50088">
    <property type="entry name" value="ANK_REPEAT"/>
    <property type="match status" value="4"/>
</dbReference>
<dbReference type="Proteomes" id="UP000515135">
    <property type="component" value="Unplaced"/>
</dbReference>
<accession>A0A6P4YRV4</accession>
<dbReference type="PANTHER" id="PTHR24189:SF50">
    <property type="entry name" value="ANKYRIN REPEAT AND SOCS BOX PROTEIN 2"/>
    <property type="match status" value="1"/>
</dbReference>
<dbReference type="SMART" id="SM00248">
    <property type="entry name" value="ANK"/>
    <property type="match status" value="6"/>
</dbReference>
<evidence type="ECO:0000256" key="3">
    <source>
        <dbReference type="PROSITE-ProRule" id="PRU00023"/>
    </source>
</evidence>
<dbReference type="PROSITE" id="PS50297">
    <property type="entry name" value="ANK_REP_REGION"/>
    <property type="match status" value="4"/>
</dbReference>
<dbReference type="InterPro" id="IPR050745">
    <property type="entry name" value="Multifunctional_regulatory"/>
</dbReference>
<dbReference type="PANTHER" id="PTHR24189">
    <property type="entry name" value="MYOTROPHIN"/>
    <property type="match status" value="1"/>
</dbReference>
<dbReference type="Pfam" id="PF12796">
    <property type="entry name" value="Ank_2"/>
    <property type="match status" value="2"/>
</dbReference>
<dbReference type="SUPFAM" id="SSF48403">
    <property type="entry name" value="Ankyrin repeat"/>
    <property type="match status" value="1"/>
</dbReference>
<dbReference type="AlphaFoldDB" id="A0A6P4YRV4"/>
<feature type="repeat" description="ANK" evidence="3">
    <location>
        <begin position="147"/>
        <end position="179"/>
    </location>
</feature>
<keyword evidence="2 3" id="KW-0040">ANK repeat</keyword>
<feature type="repeat" description="ANK" evidence="3">
    <location>
        <begin position="213"/>
        <end position="245"/>
    </location>
</feature>
<keyword evidence="4" id="KW-1185">Reference proteome</keyword>
<evidence type="ECO:0000256" key="2">
    <source>
        <dbReference type="ARBA" id="ARBA00023043"/>
    </source>
</evidence>
<protein>
    <submittedName>
        <fullName evidence="5">Ankyrin repeat and protein kinase domain-containing protein 1-like</fullName>
    </submittedName>
</protein>
<dbReference type="GeneID" id="109470091"/>
<name>A0A6P4YRV4_BRABE</name>
<feature type="repeat" description="ANK" evidence="3">
    <location>
        <begin position="113"/>
        <end position="146"/>
    </location>
</feature>
<gene>
    <name evidence="5" type="primary">LOC109470091</name>
</gene>
<dbReference type="Pfam" id="PF00023">
    <property type="entry name" value="Ank"/>
    <property type="match status" value="1"/>
</dbReference>
<dbReference type="InterPro" id="IPR002110">
    <property type="entry name" value="Ankyrin_rpt"/>
</dbReference>
<organism evidence="4 5">
    <name type="scientific">Branchiostoma belcheri</name>
    <name type="common">Amphioxus</name>
    <dbReference type="NCBI Taxonomy" id="7741"/>
    <lineage>
        <taxon>Eukaryota</taxon>
        <taxon>Metazoa</taxon>
        <taxon>Chordata</taxon>
        <taxon>Cephalochordata</taxon>
        <taxon>Leptocardii</taxon>
        <taxon>Amphioxiformes</taxon>
        <taxon>Branchiostomatidae</taxon>
        <taxon>Branchiostoma</taxon>
    </lineage>
</organism>
<evidence type="ECO:0000313" key="4">
    <source>
        <dbReference type="Proteomes" id="UP000515135"/>
    </source>
</evidence>